<comment type="caution">
    <text evidence="1">The sequence shown here is derived from an EMBL/GenBank/DDBJ whole genome shotgun (WGS) entry which is preliminary data.</text>
</comment>
<reference evidence="2" key="1">
    <citation type="journal article" date="2017" name="Nat. Microbiol.">
        <title>Global analysis of biosynthetic gene clusters reveals vast potential of secondary metabolite production in Penicillium species.</title>
        <authorList>
            <person name="Nielsen J.C."/>
            <person name="Grijseels S."/>
            <person name="Prigent S."/>
            <person name="Ji B."/>
            <person name="Dainat J."/>
            <person name="Nielsen K.F."/>
            <person name="Frisvad J.C."/>
            <person name="Workman M."/>
            <person name="Nielsen J."/>
        </authorList>
    </citation>
    <scope>NUCLEOTIDE SEQUENCE [LARGE SCALE GENOMIC DNA]</scope>
    <source>
        <strain evidence="2">IBT 4502</strain>
    </source>
</reference>
<dbReference type="STRING" id="60169.A0A1V6NBB6"/>
<dbReference type="EMBL" id="MDYM01000014">
    <property type="protein sequence ID" value="OQD62008.1"/>
    <property type="molecule type" value="Genomic_DNA"/>
</dbReference>
<name>A0A1V6NBB6_PENPO</name>
<gene>
    <name evidence="1" type="ORF">PENPOL_c014G07268</name>
</gene>
<proteinExistence type="predicted"/>
<keyword evidence="2" id="KW-1185">Reference proteome</keyword>
<sequence>MLPLSAASSRIILKDTDTWNSWLLYIKAIAIAYEVWDQCDPTLKEEKRPKLEKPEEIISIEEAMKEYPENWFYVRQSLRSDWDTKHKAYLSKIKGLLIVASAIRQSIDDSYRPLIDDLETPLELMLDLHKRFTPESDPTYKARLRQQWRNLDRGLDRHTDIDKWLLEWQTI</sequence>
<evidence type="ECO:0000313" key="1">
    <source>
        <dbReference type="EMBL" id="OQD62008.1"/>
    </source>
</evidence>
<evidence type="ECO:0000313" key="2">
    <source>
        <dbReference type="Proteomes" id="UP000191408"/>
    </source>
</evidence>
<dbReference type="OrthoDB" id="4364842at2759"/>
<dbReference type="Proteomes" id="UP000191408">
    <property type="component" value="Unassembled WGS sequence"/>
</dbReference>
<organism evidence="1 2">
    <name type="scientific">Penicillium polonicum</name>
    <dbReference type="NCBI Taxonomy" id="60169"/>
    <lineage>
        <taxon>Eukaryota</taxon>
        <taxon>Fungi</taxon>
        <taxon>Dikarya</taxon>
        <taxon>Ascomycota</taxon>
        <taxon>Pezizomycotina</taxon>
        <taxon>Eurotiomycetes</taxon>
        <taxon>Eurotiomycetidae</taxon>
        <taxon>Eurotiales</taxon>
        <taxon>Aspergillaceae</taxon>
        <taxon>Penicillium</taxon>
    </lineage>
</organism>
<protein>
    <recommendedName>
        <fullName evidence="3">DUF4219 domain-containing protein</fullName>
    </recommendedName>
</protein>
<evidence type="ECO:0008006" key="3">
    <source>
        <dbReference type="Google" id="ProtNLM"/>
    </source>
</evidence>
<dbReference type="AlphaFoldDB" id="A0A1V6NBB6"/>
<accession>A0A1V6NBB6</accession>